<dbReference type="OrthoDB" id="3792779at2759"/>
<feature type="chain" id="PRO_5026200790" description="Lytic polysaccharide monooxygenase" evidence="2">
    <location>
        <begin position="19"/>
        <end position="249"/>
    </location>
</feature>
<dbReference type="EMBL" id="MU005621">
    <property type="protein sequence ID" value="KAF2677522.1"/>
    <property type="molecule type" value="Genomic_DNA"/>
</dbReference>
<evidence type="ECO:0000313" key="4">
    <source>
        <dbReference type="Proteomes" id="UP000799291"/>
    </source>
</evidence>
<reference evidence="3" key="1">
    <citation type="journal article" date="2020" name="Stud. Mycol.">
        <title>101 Dothideomycetes genomes: a test case for predicting lifestyles and emergence of pathogens.</title>
        <authorList>
            <person name="Haridas S."/>
            <person name="Albert R."/>
            <person name="Binder M."/>
            <person name="Bloem J."/>
            <person name="Labutti K."/>
            <person name="Salamov A."/>
            <person name="Andreopoulos B."/>
            <person name="Baker S."/>
            <person name="Barry K."/>
            <person name="Bills G."/>
            <person name="Bluhm B."/>
            <person name="Cannon C."/>
            <person name="Castanera R."/>
            <person name="Culley D."/>
            <person name="Daum C."/>
            <person name="Ezra D."/>
            <person name="Gonzalez J."/>
            <person name="Henrissat B."/>
            <person name="Kuo A."/>
            <person name="Liang C."/>
            <person name="Lipzen A."/>
            <person name="Lutzoni F."/>
            <person name="Magnuson J."/>
            <person name="Mondo S."/>
            <person name="Nolan M."/>
            <person name="Ohm R."/>
            <person name="Pangilinan J."/>
            <person name="Park H.-J."/>
            <person name="Ramirez L."/>
            <person name="Alfaro M."/>
            <person name="Sun H."/>
            <person name="Tritt A."/>
            <person name="Yoshinaga Y."/>
            <person name="Zwiers L.-H."/>
            <person name="Turgeon B."/>
            <person name="Goodwin S."/>
            <person name="Spatafora J."/>
            <person name="Crous P."/>
            <person name="Grigoriev I."/>
        </authorList>
    </citation>
    <scope>NUCLEOTIDE SEQUENCE</scope>
    <source>
        <strain evidence="3">CBS 122367</strain>
    </source>
</reference>
<protein>
    <recommendedName>
        <fullName evidence="5">Lytic polysaccharide monooxygenase</fullName>
    </recommendedName>
</protein>
<organism evidence="3 4">
    <name type="scientific">Lentithecium fluviatile CBS 122367</name>
    <dbReference type="NCBI Taxonomy" id="1168545"/>
    <lineage>
        <taxon>Eukaryota</taxon>
        <taxon>Fungi</taxon>
        <taxon>Dikarya</taxon>
        <taxon>Ascomycota</taxon>
        <taxon>Pezizomycotina</taxon>
        <taxon>Dothideomycetes</taxon>
        <taxon>Pleosporomycetidae</taxon>
        <taxon>Pleosporales</taxon>
        <taxon>Massarineae</taxon>
        <taxon>Lentitheciaceae</taxon>
        <taxon>Lentithecium</taxon>
    </lineage>
</organism>
<gene>
    <name evidence="3" type="ORF">K458DRAFT_409549</name>
</gene>
<sequence length="249" mass="26212">MKSTLSLFFFLLATRTLDDHLTFPYIAQGSAGALTDEWADFHARAMDVQSGITTYSVGCATTLCHGWEAAVDGYAFTIAIAENTYDLKYENSRALYVYFLNSYLGWSTHSACTFTGTPATTASCEMTFEGTIETSTYGEEHHFTTPLMASGTESDVRELFLDGTVGETLTTKGSGRASETGSRSPSASGSEMGPTPVPTPTSTGPEGGQVASSQSAGIAAKTGTPRLAVEVGIGVPALGMWRMGGIWAG</sequence>
<name>A0A6G1IH38_9PLEO</name>
<feature type="signal peptide" evidence="2">
    <location>
        <begin position="1"/>
        <end position="18"/>
    </location>
</feature>
<evidence type="ECO:0000256" key="2">
    <source>
        <dbReference type="SAM" id="SignalP"/>
    </source>
</evidence>
<evidence type="ECO:0000256" key="1">
    <source>
        <dbReference type="SAM" id="MobiDB-lite"/>
    </source>
</evidence>
<proteinExistence type="predicted"/>
<dbReference type="AlphaFoldDB" id="A0A6G1IH38"/>
<dbReference type="Proteomes" id="UP000799291">
    <property type="component" value="Unassembled WGS sequence"/>
</dbReference>
<keyword evidence="4" id="KW-1185">Reference proteome</keyword>
<keyword evidence="2" id="KW-0732">Signal</keyword>
<feature type="region of interest" description="Disordered" evidence="1">
    <location>
        <begin position="167"/>
        <end position="218"/>
    </location>
</feature>
<evidence type="ECO:0008006" key="5">
    <source>
        <dbReference type="Google" id="ProtNLM"/>
    </source>
</evidence>
<evidence type="ECO:0000313" key="3">
    <source>
        <dbReference type="EMBL" id="KAF2677522.1"/>
    </source>
</evidence>
<accession>A0A6G1IH38</accession>
<feature type="compositionally biased region" description="Polar residues" evidence="1">
    <location>
        <begin position="167"/>
        <end position="189"/>
    </location>
</feature>